<keyword evidence="3" id="KW-0804">Transcription</keyword>
<dbReference type="EMBL" id="UFRQ01000003">
    <property type="protein sequence ID" value="SUT88125.1"/>
    <property type="molecule type" value="Genomic_DNA"/>
</dbReference>
<dbReference type="OrthoDB" id="1050625at2"/>
<dbReference type="PANTHER" id="PTHR43280:SF10">
    <property type="entry name" value="REGULATORY PROTEIN POCR"/>
    <property type="match status" value="1"/>
</dbReference>
<dbReference type="Pfam" id="PF12833">
    <property type="entry name" value="HTH_18"/>
    <property type="match status" value="1"/>
</dbReference>
<dbReference type="PANTHER" id="PTHR43280">
    <property type="entry name" value="ARAC-FAMILY TRANSCRIPTIONAL REGULATOR"/>
    <property type="match status" value="1"/>
</dbReference>
<dbReference type="GO" id="GO:0043565">
    <property type="term" value="F:sequence-specific DNA binding"/>
    <property type="evidence" value="ECO:0007669"/>
    <property type="project" value="InterPro"/>
</dbReference>
<dbReference type="Proteomes" id="UP000254649">
    <property type="component" value="Unassembled WGS sequence"/>
</dbReference>
<dbReference type="PRINTS" id="PR00032">
    <property type="entry name" value="HTHARAC"/>
</dbReference>
<evidence type="ECO:0000256" key="2">
    <source>
        <dbReference type="ARBA" id="ARBA00023125"/>
    </source>
</evidence>
<protein>
    <submittedName>
        <fullName evidence="5">Helix-turn-helix domain-containing protein</fullName>
    </submittedName>
</protein>
<evidence type="ECO:0000256" key="1">
    <source>
        <dbReference type="ARBA" id="ARBA00023015"/>
    </source>
</evidence>
<keyword evidence="2" id="KW-0238">DNA-binding</keyword>
<dbReference type="PROSITE" id="PS00041">
    <property type="entry name" value="HTH_ARAC_FAMILY_1"/>
    <property type="match status" value="1"/>
</dbReference>
<dbReference type="InterPro" id="IPR018060">
    <property type="entry name" value="HTH_AraC"/>
</dbReference>
<dbReference type="Gene3D" id="1.10.10.60">
    <property type="entry name" value="Homeodomain-like"/>
    <property type="match status" value="2"/>
</dbReference>
<evidence type="ECO:0000256" key="3">
    <source>
        <dbReference type="ARBA" id="ARBA00023163"/>
    </source>
</evidence>
<keyword evidence="1" id="KW-0805">Transcription regulation</keyword>
<dbReference type="AlphaFoldDB" id="A0A380TM57"/>
<dbReference type="PROSITE" id="PS01124">
    <property type="entry name" value="HTH_ARAC_FAMILY_2"/>
    <property type="match status" value="1"/>
</dbReference>
<dbReference type="SUPFAM" id="SSF46689">
    <property type="entry name" value="Homeodomain-like"/>
    <property type="match status" value="1"/>
</dbReference>
<dbReference type="SMART" id="SM00342">
    <property type="entry name" value="HTH_ARAC"/>
    <property type="match status" value="1"/>
</dbReference>
<evidence type="ECO:0000259" key="4">
    <source>
        <dbReference type="PROSITE" id="PS01124"/>
    </source>
</evidence>
<evidence type="ECO:0000313" key="5">
    <source>
        <dbReference type="EMBL" id="SUT88125.1"/>
    </source>
</evidence>
<gene>
    <name evidence="5" type="primary">ypdC</name>
    <name evidence="5" type="ORF">NCTC10801_00356</name>
</gene>
<dbReference type="InterPro" id="IPR020449">
    <property type="entry name" value="Tscrpt_reg_AraC-type_HTH"/>
</dbReference>
<reference evidence="5 6" key="1">
    <citation type="submission" date="2018-06" db="EMBL/GenBank/DDBJ databases">
        <authorList>
            <consortium name="Pathogen Informatics"/>
            <person name="Doyle S."/>
        </authorList>
    </citation>
    <scope>NUCLEOTIDE SEQUENCE [LARGE SCALE GENOMIC DNA]</scope>
    <source>
        <strain evidence="5 6">NCTC10801</strain>
    </source>
</reference>
<keyword evidence="6" id="KW-1185">Reference proteome</keyword>
<proteinExistence type="predicted"/>
<sequence length="288" mass="33440">MTTLSIKKTLTDFVQNSRNLHRTFFANSSNGMPSLAYQVDFPRLEIVLDGEQIMEWNHNDLYLQQRLQAGDFLFISTNAWNKATYILPTTTLSILFGKQQLGLSLSRWDNSQLVQIEQLNTPRRGARVGAFILQALSELSIHYQEQYQQTAHFLLKGLVSNCLDLLSSHIKTTPKTSDLFEGIRQYIELHFTEDLTRESVAKTFHISPNYLSFLFQQKSRIGLNQYINQLRLEHAKSLLKRYDLNVQEIALAAGFKDSNYFCRVFKKKTDRSPSEYRSQYHSQLLNEN</sequence>
<accession>A0A380TM57</accession>
<dbReference type="InterPro" id="IPR018062">
    <property type="entry name" value="HTH_AraC-typ_CS"/>
</dbReference>
<feature type="domain" description="HTH araC/xylS-type" evidence="4">
    <location>
        <begin position="181"/>
        <end position="279"/>
    </location>
</feature>
<organism evidence="5 6">
    <name type="scientific">[Actinobacillus] rossii</name>
    <dbReference type="NCBI Taxonomy" id="123820"/>
    <lineage>
        <taxon>Bacteria</taxon>
        <taxon>Pseudomonadati</taxon>
        <taxon>Pseudomonadota</taxon>
        <taxon>Gammaproteobacteria</taxon>
        <taxon>Pasteurellales</taxon>
        <taxon>Pasteurellaceae</taxon>
    </lineage>
</organism>
<dbReference type="GO" id="GO:0003700">
    <property type="term" value="F:DNA-binding transcription factor activity"/>
    <property type="evidence" value="ECO:0007669"/>
    <property type="project" value="InterPro"/>
</dbReference>
<evidence type="ECO:0000313" key="6">
    <source>
        <dbReference type="Proteomes" id="UP000254649"/>
    </source>
</evidence>
<dbReference type="InterPro" id="IPR009057">
    <property type="entry name" value="Homeodomain-like_sf"/>
</dbReference>
<name>A0A380TM57_9PAST</name>